<reference evidence="2" key="2">
    <citation type="submission" date="2020-06" db="EMBL/GenBank/DDBJ databases">
        <authorList>
            <person name="Sheffer M."/>
        </authorList>
    </citation>
    <scope>NUCLEOTIDE SEQUENCE</scope>
</reference>
<accession>A0A8T0G0V5</accession>
<comment type="caution">
    <text evidence="2">The sequence shown here is derived from an EMBL/GenBank/DDBJ whole genome shotgun (WGS) entry which is preliminary data.</text>
</comment>
<feature type="region of interest" description="Disordered" evidence="1">
    <location>
        <begin position="1"/>
        <end position="39"/>
    </location>
</feature>
<evidence type="ECO:0000313" key="3">
    <source>
        <dbReference type="Proteomes" id="UP000807504"/>
    </source>
</evidence>
<sequence length="85" mass="10123">MIIANDQPKQQKIVGQPLAKHRPTERARLGRDRRRSRPDIGHVPRRFAARWSPRLVFDEFADLLLSLATLYQAFRDLFYQWATQY</sequence>
<evidence type="ECO:0000256" key="1">
    <source>
        <dbReference type="SAM" id="MobiDB-lite"/>
    </source>
</evidence>
<proteinExistence type="predicted"/>
<dbReference type="AlphaFoldDB" id="A0A8T0G0V5"/>
<evidence type="ECO:0000313" key="2">
    <source>
        <dbReference type="EMBL" id="KAF8794803.1"/>
    </source>
</evidence>
<name>A0A8T0G0V5_ARGBR</name>
<organism evidence="2 3">
    <name type="scientific">Argiope bruennichi</name>
    <name type="common">Wasp spider</name>
    <name type="synonym">Aranea bruennichi</name>
    <dbReference type="NCBI Taxonomy" id="94029"/>
    <lineage>
        <taxon>Eukaryota</taxon>
        <taxon>Metazoa</taxon>
        <taxon>Ecdysozoa</taxon>
        <taxon>Arthropoda</taxon>
        <taxon>Chelicerata</taxon>
        <taxon>Arachnida</taxon>
        <taxon>Araneae</taxon>
        <taxon>Araneomorphae</taxon>
        <taxon>Entelegynae</taxon>
        <taxon>Araneoidea</taxon>
        <taxon>Araneidae</taxon>
        <taxon>Argiope</taxon>
    </lineage>
</organism>
<dbReference type="Proteomes" id="UP000807504">
    <property type="component" value="Unassembled WGS sequence"/>
</dbReference>
<dbReference type="EMBL" id="JABXBU010000002">
    <property type="protein sequence ID" value="KAF8794803.1"/>
    <property type="molecule type" value="Genomic_DNA"/>
</dbReference>
<keyword evidence="3" id="KW-1185">Reference proteome</keyword>
<gene>
    <name evidence="2" type="ORF">HNY73_002733</name>
</gene>
<reference evidence="2" key="1">
    <citation type="journal article" date="2020" name="bioRxiv">
        <title>Chromosome-level reference genome of the European wasp spider Argiope bruennichi: a resource for studies on range expansion and evolutionary adaptation.</title>
        <authorList>
            <person name="Sheffer M.M."/>
            <person name="Hoppe A."/>
            <person name="Krehenwinkel H."/>
            <person name="Uhl G."/>
            <person name="Kuss A.W."/>
            <person name="Jensen L."/>
            <person name="Jensen C."/>
            <person name="Gillespie R.G."/>
            <person name="Hoff K.J."/>
            <person name="Prost S."/>
        </authorList>
    </citation>
    <scope>NUCLEOTIDE SEQUENCE</scope>
</reference>
<protein>
    <submittedName>
        <fullName evidence="2">Uncharacterized protein</fullName>
    </submittedName>
</protein>